<keyword evidence="1" id="KW-1133">Transmembrane helix</keyword>
<evidence type="ECO:0000256" key="1">
    <source>
        <dbReference type="SAM" id="Phobius"/>
    </source>
</evidence>
<name>A0A9D1J092_9FIRM</name>
<dbReference type="Proteomes" id="UP000886785">
    <property type="component" value="Unassembled WGS sequence"/>
</dbReference>
<gene>
    <name evidence="2" type="ORF">IAA54_00855</name>
</gene>
<sequence>MSRFNLGKKVSFLMQYQAGDMLLSTIGTLFRGSVNDVLVCTDLNSPYRPKYLLLLLHDRACIRRLVSVFDEAAESFPQKESPYLVCFSDNELMGFVFPYREERLLSSYAPGQAVTPQLQEQLCISLTVECMASALPFPLLYLALKQGQVHLEKDGSVYIIPALDLAKLDPAMGESDCAYLCANQVLEILRLGGRRRLDSRELVEKKIANSSYNTFHELYYDIRVSSLPLSKPGFRARLRSFWDRHKDQLFRLLLVVCVVLVVLTVLFLLSQLIFGEIPFLRLFQDAFETIGTEDLTMT</sequence>
<dbReference type="EMBL" id="DVHF01000010">
    <property type="protein sequence ID" value="HIR56197.1"/>
    <property type="molecule type" value="Genomic_DNA"/>
</dbReference>
<proteinExistence type="predicted"/>
<organism evidence="2 3">
    <name type="scientific">Candidatus Gallacutalibacter pullicola</name>
    <dbReference type="NCBI Taxonomy" id="2840830"/>
    <lineage>
        <taxon>Bacteria</taxon>
        <taxon>Bacillati</taxon>
        <taxon>Bacillota</taxon>
        <taxon>Clostridia</taxon>
        <taxon>Eubacteriales</taxon>
        <taxon>Candidatus Gallacutalibacter</taxon>
    </lineage>
</organism>
<protein>
    <submittedName>
        <fullName evidence="2">Uncharacterized protein</fullName>
    </submittedName>
</protein>
<keyword evidence="1" id="KW-0812">Transmembrane</keyword>
<evidence type="ECO:0000313" key="2">
    <source>
        <dbReference type="EMBL" id="HIR56197.1"/>
    </source>
</evidence>
<comment type="caution">
    <text evidence="2">The sequence shown here is derived from an EMBL/GenBank/DDBJ whole genome shotgun (WGS) entry which is preliminary data.</text>
</comment>
<evidence type="ECO:0000313" key="3">
    <source>
        <dbReference type="Proteomes" id="UP000886785"/>
    </source>
</evidence>
<reference evidence="2" key="1">
    <citation type="submission" date="2020-10" db="EMBL/GenBank/DDBJ databases">
        <authorList>
            <person name="Gilroy R."/>
        </authorList>
    </citation>
    <scope>NUCLEOTIDE SEQUENCE</scope>
    <source>
        <strain evidence="2">ChiSjej1B19-7085</strain>
    </source>
</reference>
<feature type="transmembrane region" description="Helical" evidence="1">
    <location>
        <begin position="249"/>
        <end position="274"/>
    </location>
</feature>
<keyword evidence="1" id="KW-0472">Membrane</keyword>
<dbReference type="AlphaFoldDB" id="A0A9D1J092"/>
<accession>A0A9D1J092</accession>
<reference evidence="2" key="2">
    <citation type="journal article" date="2021" name="PeerJ">
        <title>Extensive microbial diversity within the chicken gut microbiome revealed by metagenomics and culture.</title>
        <authorList>
            <person name="Gilroy R."/>
            <person name="Ravi A."/>
            <person name="Getino M."/>
            <person name="Pursley I."/>
            <person name="Horton D.L."/>
            <person name="Alikhan N.F."/>
            <person name="Baker D."/>
            <person name="Gharbi K."/>
            <person name="Hall N."/>
            <person name="Watson M."/>
            <person name="Adriaenssens E.M."/>
            <person name="Foster-Nyarko E."/>
            <person name="Jarju S."/>
            <person name="Secka A."/>
            <person name="Antonio M."/>
            <person name="Oren A."/>
            <person name="Chaudhuri R.R."/>
            <person name="La Ragione R."/>
            <person name="Hildebrand F."/>
            <person name="Pallen M.J."/>
        </authorList>
    </citation>
    <scope>NUCLEOTIDE SEQUENCE</scope>
    <source>
        <strain evidence="2">ChiSjej1B19-7085</strain>
    </source>
</reference>